<feature type="binding site" evidence="9">
    <location>
        <position position="165"/>
    </location>
    <ligand>
        <name>Mn(2+)</name>
        <dbReference type="ChEBI" id="CHEBI:29035"/>
    </ligand>
</feature>
<dbReference type="GO" id="GO:0046872">
    <property type="term" value="F:metal ion binding"/>
    <property type="evidence" value="ECO:0007669"/>
    <property type="project" value="UniProtKB-KW"/>
</dbReference>
<evidence type="ECO:0000256" key="10">
    <source>
        <dbReference type="PIRSR" id="PIRSR601088-4"/>
    </source>
</evidence>
<sequence>MKLTLLGGGGFRVPLMVRTLLKDSSEQRVRALTLWDENQERLHTMERIVRAMTESVPHAPSVRVATDLRDAVRDSDFVFSAIRVGGTDGRAEDERIAHACGVLGQETTGFGGLSYALRGIPVARAIAEAIRDEAPNAYLINFTNPAGIITEVSSEILGDRVIGICDSPVGLARHALTALEEAGEVDRGTSTRIFETGGPVHIDYLGLNHLGWVHRILVNGRDVLPTVLERPDLIESFEEGKLFGAKWVQHIGALPNEYLHYYYYAREARLADDRAEATRGIFLASQQAEFYREAASLDGHAAFEAWNRTREEREETYMATNREAAGGIEREAADIESGGYDRVALAVMKALAFDEATELIVNTPNRGRIPSLPDDAVVEAPCRIDANGATPLEVTPLSGHQLALVTEVKNAERTVIAASREGSSALAVEAFFSHPLVDGVGVARELFAKAKESFAEDLSYLR</sequence>
<evidence type="ECO:0000256" key="1">
    <source>
        <dbReference type="ARBA" id="ARBA00010141"/>
    </source>
</evidence>
<dbReference type="InterPro" id="IPR022616">
    <property type="entry name" value="Glyco_hydro_4_C"/>
</dbReference>
<evidence type="ECO:0000256" key="11">
    <source>
        <dbReference type="RuleBase" id="RU361152"/>
    </source>
</evidence>
<dbReference type="PATRIC" id="fig|1630135.4.peg.1581"/>
<feature type="binding site" evidence="8">
    <location>
        <position position="90"/>
    </location>
    <ligand>
        <name>substrate</name>
    </ligand>
</feature>
<dbReference type="Gene3D" id="3.40.50.720">
    <property type="entry name" value="NAD(P)-binding Rossmann-like Domain"/>
    <property type="match status" value="1"/>
</dbReference>
<dbReference type="GO" id="GO:0016616">
    <property type="term" value="F:oxidoreductase activity, acting on the CH-OH group of donors, NAD or NADP as acceptor"/>
    <property type="evidence" value="ECO:0007669"/>
    <property type="project" value="InterPro"/>
</dbReference>
<evidence type="ECO:0000256" key="8">
    <source>
        <dbReference type="PIRSR" id="PIRSR601088-2"/>
    </source>
</evidence>
<feature type="binding site" evidence="8">
    <location>
        <position position="144"/>
    </location>
    <ligand>
        <name>substrate</name>
    </ligand>
</feature>
<name>A0A1B0ZJK6_9MICO</name>
<evidence type="ECO:0000256" key="3">
    <source>
        <dbReference type="ARBA" id="ARBA00022801"/>
    </source>
</evidence>
<protein>
    <recommendedName>
        <fullName evidence="12">Glycosyl hydrolase family 4 C-terminal domain-containing protein</fullName>
    </recommendedName>
</protein>
<dbReference type="SUPFAM" id="SSF51735">
    <property type="entry name" value="NAD(P)-binding Rossmann-fold domains"/>
    <property type="match status" value="1"/>
</dbReference>
<evidence type="ECO:0000256" key="9">
    <source>
        <dbReference type="PIRSR" id="PIRSR601088-3"/>
    </source>
</evidence>
<dbReference type="InterPro" id="IPR036291">
    <property type="entry name" value="NAD(P)-bd_dom_sf"/>
</dbReference>
<comment type="cofactor">
    <cofactor evidence="11">
        <name>NAD(+)</name>
        <dbReference type="ChEBI" id="CHEBI:57540"/>
    </cofactor>
    <text evidence="11">Binds 1 NAD(+) per subunit.</text>
</comment>
<evidence type="ECO:0000256" key="6">
    <source>
        <dbReference type="ARBA" id="ARBA00023295"/>
    </source>
</evidence>
<dbReference type="Pfam" id="PF02056">
    <property type="entry name" value="Glyco_hydro_4"/>
    <property type="match status" value="1"/>
</dbReference>
<keyword evidence="3 11" id="KW-0378">Hydrolase</keyword>
<dbReference type="InterPro" id="IPR015955">
    <property type="entry name" value="Lactate_DH/Glyco_Ohase_4_C"/>
</dbReference>
<proteinExistence type="inferred from homology"/>
<dbReference type="EMBL" id="CP012117">
    <property type="protein sequence ID" value="ANP28129.1"/>
    <property type="molecule type" value="Genomic_DNA"/>
</dbReference>
<keyword evidence="9" id="KW-0408">Iron</keyword>
<dbReference type="STRING" id="1630135.DAD186_15790"/>
<evidence type="ECO:0000256" key="7">
    <source>
        <dbReference type="PIRSR" id="PIRSR601088-1"/>
    </source>
</evidence>
<feature type="active site" description="Proton donor" evidence="7">
    <location>
        <position position="166"/>
    </location>
</feature>
<accession>A0A1B0ZJK6</accession>
<feature type="binding site" evidence="9">
    <location>
        <position position="209"/>
    </location>
    <ligand>
        <name>Mn(2+)</name>
        <dbReference type="ChEBI" id="CHEBI:29035"/>
    </ligand>
</feature>
<dbReference type="Gene3D" id="3.90.110.10">
    <property type="entry name" value="Lactate dehydrogenase/glycoside hydrolase, family 4, C-terminal"/>
    <property type="match status" value="1"/>
</dbReference>
<keyword evidence="9" id="KW-0170">Cobalt</keyword>
<keyword evidence="5 9" id="KW-0464">Manganese</keyword>
<feature type="site" description="Increases basicity of active site Tyr" evidence="10">
    <location>
        <position position="106"/>
    </location>
</feature>
<dbReference type="RefSeq" id="WP_065248177.1">
    <property type="nucleotide sequence ID" value="NZ_CP012117.1"/>
</dbReference>
<evidence type="ECO:0000313" key="13">
    <source>
        <dbReference type="EMBL" id="ANP28129.1"/>
    </source>
</evidence>
<dbReference type="InterPro" id="IPR001088">
    <property type="entry name" value="Glyco_hydro_4"/>
</dbReference>
<comment type="similarity">
    <text evidence="1 11">Belongs to the glycosyl hydrolase 4 family.</text>
</comment>
<reference evidence="13 14" key="1">
    <citation type="submission" date="2015-06" db="EMBL/GenBank/DDBJ databases">
        <title>Investigation of pathophysiology for high-risk pregnancy and development of treatment modality based on it.</title>
        <authorList>
            <person name="Kim B.-C."/>
            <person name="Lim S."/>
        </authorList>
    </citation>
    <scope>NUCLEOTIDE SEQUENCE [LARGE SCALE GENOMIC DNA]</scope>
    <source>
        <strain evidence="13 14">AD1-86</strain>
    </source>
</reference>
<dbReference type="PANTHER" id="PTHR32092">
    <property type="entry name" value="6-PHOSPHO-BETA-GLUCOSIDASE-RELATED"/>
    <property type="match status" value="1"/>
</dbReference>
<dbReference type="AlphaFoldDB" id="A0A1B0ZJK6"/>
<dbReference type="PRINTS" id="PR00732">
    <property type="entry name" value="GLHYDRLASE4"/>
</dbReference>
<keyword evidence="4 11" id="KW-0520">NAD</keyword>
<evidence type="ECO:0000256" key="5">
    <source>
        <dbReference type="ARBA" id="ARBA00023211"/>
    </source>
</evidence>
<dbReference type="InterPro" id="IPR019802">
    <property type="entry name" value="GlycHydrolase_4_CS"/>
</dbReference>
<dbReference type="Pfam" id="PF11975">
    <property type="entry name" value="Glyco_hydro_4C"/>
    <property type="match status" value="1"/>
</dbReference>
<dbReference type="Proteomes" id="UP000092596">
    <property type="component" value="Chromosome"/>
</dbReference>
<dbReference type="GO" id="GO:0004553">
    <property type="term" value="F:hydrolase activity, hydrolyzing O-glycosyl compounds"/>
    <property type="evidence" value="ECO:0007669"/>
    <property type="project" value="InterPro"/>
</dbReference>
<evidence type="ECO:0000256" key="2">
    <source>
        <dbReference type="ARBA" id="ARBA00022723"/>
    </source>
</evidence>
<keyword evidence="9" id="KW-0533">Nickel</keyword>
<keyword evidence="2 9" id="KW-0479">Metal-binding</keyword>
<dbReference type="PANTHER" id="PTHR32092:SF5">
    <property type="entry name" value="6-PHOSPHO-BETA-GLUCOSIDASE"/>
    <property type="match status" value="1"/>
</dbReference>
<evidence type="ECO:0000256" key="4">
    <source>
        <dbReference type="ARBA" id="ARBA00023027"/>
    </source>
</evidence>
<evidence type="ECO:0000259" key="12">
    <source>
        <dbReference type="Pfam" id="PF11975"/>
    </source>
</evidence>
<organism evidence="13 14">
    <name type="scientific">Dermabacter vaginalis</name>
    <dbReference type="NCBI Taxonomy" id="1630135"/>
    <lineage>
        <taxon>Bacteria</taxon>
        <taxon>Bacillati</taxon>
        <taxon>Actinomycetota</taxon>
        <taxon>Actinomycetes</taxon>
        <taxon>Micrococcales</taxon>
        <taxon>Dermabacteraceae</taxon>
        <taxon>Dermabacter</taxon>
    </lineage>
</organism>
<keyword evidence="6 11" id="KW-0326">Glycosidase</keyword>
<feature type="active site" description="Proton acceptor" evidence="7">
    <location>
        <position position="258"/>
    </location>
</feature>
<dbReference type="KEGG" id="dva:DAD186_15790"/>
<dbReference type="GO" id="GO:0005975">
    <property type="term" value="P:carbohydrate metabolic process"/>
    <property type="evidence" value="ECO:0007669"/>
    <property type="project" value="InterPro"/>
</dbReference>
<dbReference type="SUPFAM" id="SSF56327">
    <property type="entry name" value="LDH C-terminal domain-like"/>
    <property type="match status" value="1"/>
</dbReference>
<dbReference type="PROSITE" id="PS01324">
    <property type="entry name" value="GLYCOSYL_HYDROL_F4"/>
    <property type="match status" value="1"/>
</dbReference>
<gene>
    <name evidence="13" type="ORF">DAD186_15790</name>
</gene>
<evidence type="ECO:0000313" key="14">
    <source>
        <dbReference type="Proteomes" id="UP000092596"/>
    </source>
</evidence>
<feature type="domain" description="Glycosyl hydrolase family 4 C-terminal" evidence="12">
    <location>
        <begin position="204"/>
        <end position="437"/>
    </location>
</feature>